<evidence type="ECO:0000256" key="1">
    <source>
        <dbReference type="SAM" id="Phobius"/>
    </source>
</evidence>
<organism evidence="2 3">
    <name type="scientific">Metabacillus herbersteinensis</name>
    <dbReference type="NCBI Taxonomy" id="283816"/>
    <lineage>
        <taxon>Bacteria</taxon>
        <taxon>Bacillati</taxon>
        <taxon>Bacillota</taxon>
        <taxon>Bacilli</taxon>
        <taxon>Bacillales</taxon>
        <taxon>Bacillaceae</taxon>
        <taxon>Metabacillus</taxon>
    </lineage>
</organism>
<dbReference type="Pfam" id="PF17099">
    <property type="entry name" value="TrpP"/>
    <property type="match status" value="1"/>
</dbReference>
<keyword evidence="3" id="KW-1185">Reference proteome</keyword>
<feature type="transmembrane region" description="Helical" evidence="1">
    <location>
        <begin position="77"/>
        <end position="94"/>
    </location>
</feature>
<keyword evidence="1" id="KW-1133">Transmembrane helix</keyword>
<keyword evidence="1" id="KW-0472">Membrane</keyword>
<dbReference type="Proteomes" id="UP001589854">
    <property type="component" value="Unassembled WGS sequence"/>
</dbReference>
<dbReference type="RefSeq" id="WP_378933988.1">
    <property type="nucleotide sequence ID" value="NZ_JBHLVO010000008.1"/>
</dbReference>
<dbReference type="InterPro" id="IPR031360">
    <property type="entry name" value="TrpP"/>
</dbReference>
<sequence length="175" mass="18473">MNTRILVTLSLFVAMGVALHAAIPGFFNGMKPDMMLLMMFLGIILFPSIKYVSLLGVLTGVLSALTTQFPAGQLPNIIDKILTAFIFYLLFLAVKKFAQNTVSAAVLTAVGTVISGVIFLTAALLIVGLPGGAGFTALFLAVVIPATVLNTVAMVILYPIVQSILKRSNIVSVQS</sequence>
<protein>
    <submittedName>
        <fullName evidence="2">Tryptophan transporter</fullName>
    </submittedName>
</protein>
<keyword evidence="1" id="KW-0812">Transmembrane</keyword>
<dbReference type="EMBL" id="JBHLVO010000008">
    <property type="protein sequence ID" value="MFC0272059.1"/>
    <property type="molecule type" value="Genomic_DNA"/>
</dbReference>
<feature type="transmembrane region" description="Helical" evidence="1">
    <location>
        <begin position="135"/>
        <end position="158"/>
    </location>
</feature>
<feature type="transmembrane region" description="Helical" evidence="1">
    <location>
        <begin position="39"/>
        <end position="65"/>
    </location>
</feature>
<name>A0ABV6GEE9_9BACI</name>
<feature type="transmembrane region" description="Helical" evidence="1">
    <location>
        <begin position="6"/>
        <end position="27"/>
    </location>
</feature>
<accession>A0ABV6GEE9</accession>
<feature type="transmembrane region" description="Helical" evidence="1">
    <location>
        <begin position="106"/>
        <end position="129"/>
    </location>
</feature>
<comment type="caution">
    <text evidence="2">The sequence shown here is derived from an EMBL/GenBank/DDBJ whole genome shotgun (WGS) entry which is preliminary data.</text>
</comment>
<evidence type="ECO:0000313" key="2">
    <source>
        <dbReference type="EMBL" id="MFC0272059.1"/>
    </source>
</evidence>
<reference evidence="2 3" key="1">
    <citation type="submission" date="2024-09" db="EMBL/GenBank/DDBJ databases">
        <authorList>
            <person name="Sun Q."/>
            <person name="Mori K."/>
        </authorList>
    </citation>
    <scope>NUCLEOTIDE SEQUENCE [LARGE SCALE GENOMIC DNA]</scope>
    <source>
        <strain evidence="2 3">CCM 7228</strain>
    </source>
</reference>
<proteinExistence type="predicted"/>
<evidence type="ECO:0000313" key="3">
    <source>
        <dbReference type="Proteomes" id="UP001589854"/>
    </source>
</evidence>
<gene>
    <name evidence="2" type="ORF">ACFFIX_11415</name>
</gene>